<keyword evidence="2" id="KW-0732">Signal</keyword>
<evidence type="ECO:0008006" key="5">
    <source>
        <dbReference type="Google" id="ProtNLM"/>
    </source>
</evidence>
<dbReference type="EMBL" id="FNPF01000028">
    <property type="protein sequence ID" value="SDY90748.1"/>
    <property type="molecule type" value="Genomic_DNA"/>
</dbReference>
<dbReference type="OrthoDB" id="7869758at2"/>
<proteinExistence type="predicted"/>
<accession>A0A1H3NPM8</accession>
<keyword evidence="4" id="KW-1185">Reference proteome</keyword>
<dbReference type="RefSeq" id="WP_143042376.1">
    <property type="nucleotide sequence ID" value="NZ_FNPF01000028.1"/>
</dbReference>
<evidence type="ECO:0000313" key="4">
    <source>
        <dbReference type="Proteomes" id="UP000199286"/>
    </source>
</evidence>
<dbReference type="Proteomes" id="UP000199286">
    <property type="component" value="Unassembled WGS sequence"/>
</dbReference>
<feature type="chain" id="PRO_5011782400" description="Peptidase propeptide and YPEB domain-containing protein" evidence="2">
    <location>
        <begin position="22"/>
        <end position="166"/>
    </location>
</feature>
<feature type="region of interest" description="Disordered" evidence="1">
    <location>
        <begin position="72"/>
        <end position="166"/>
    </location>
</feature>
<organism evidence="3 4">
    <name type="scientific">Citreimonas salinaria</name>
    <dbReference type="NCBI Taxonomy" id="321339"/>
    <lineage>
        <taxon>Bacteria</taxon>
        <taxon>Pseudomonadati</taxon>
        <taxon>Pseudomonadota</taxon>
        <taxon>Alphaproteobacteria</taxon>
        <taxon>Rhodobacterales</taxon>
        <taxon>Roseobacteraceae</taxon>
        <taxon>Citreimonas</taxon>
    </lineage>
</organism>
<protein>
    <recommendedName>
        <fullName evidence="5">Peptidase propeptide and YPEB domain-containing protein</fullName>
    </recommendedName>
</protein>
<feature type="compositionally biased region" description="Gly residues" evidence="1">
    <location>
        <begin position="152"/>
        <end position="166"/>
    </location>
</feature>
<dbReference type="STRING" id="321339.SAMN05444340_1287"/>
<sequence length="166" mass="17126">MNRRTFFVSTVAFLAAGPALAQNDAGTEAILRQLRAQGYSDIDISRTWLGRVRILAKSPDTTREIVYNPSTGALMRDHAYESVNAVGPDPAPRIIDRRERQRAEGGRGREGAGRAHDDSGGAGHGNPGSGASGGGRGNAGGGSGKGRDEKGQGGGRSNGNGRGGND</sequence>
<name>A0A1H3NPM8_9RHOB</name>
<dbReference type="AlphaFoldDB" id="A0A1H3NPM8"/>
<evidence type="ECO:0000256" key="2">
    <source>
        <dbReference type="SAM" id="SignalP"/>
    </source>
</evidence>
<evidence type="ECO:0000256" key="1">
    <source>
        <dbReference type="SAM" id="MobiDB-lite"/>
    </source>
</evidence>
<reference evidence="3 4" key="1">
    <citation type="submission" date="2016-10" db="EMBL/GenBank/DDBJ databases">
        <authorList>
            <person name="de Groot N.N."/>
        </authorList>
    </citation>
    <scope>NUCLEOTIDE SEQUENCE [LARGE SCALE GENOMIC DNA]</scope>
    <source>
        <strain evidence="3 4">DSM 26880</strain>
    </source>
</reference>
<feature type="signal peptide" evidence="2">
    <location>
        <begin position="1"/>
        <end position="21"/>
    </location>
</feature>
<gene>
    <name evidence="3" type="ORF">SAMN05444340_1287</name>
</gene>
<feature type="compositionally biased region" description="Basic and acidic residues" evidence="1">
    <location>
        <begin position="94"/>
        <end position="119"/>
    </location>
</feature>
<feature type="compositionally biased region" description="Gly residues" evidence="1">
    <location>
        <begin position="120"/>
        <end position="144"/>
    </location>
</feature>
<evidence type="ECO:0000313" key="3">
    <source>
        <dbReference type="EMBL" id="SDY90748.1"/>
    </source>
</evidence>